<evidence type="ECO:0000313" key="3">
    <source>
        <dbReference type="EMBL" id="SMF29687.1"/>
    </source>
</evidence>
<dbReference type="Pfam" id="PF13193">
    <property type="entry name" value="AMP-binding_C"/>
    <property type="match status" value="1"/>
</dbReference>
<dbReference type="PROSITE" id="PS00455">
    <property type="entry name" value="AMP_BINDING"/>
    <property type="match status" value="1"/>
</dbReference>
<reference evidence="3 4" key="1">
    <citation type="submission" date="2017-04" db="EMBL/GenBank/DDBJ databases">
        <authorList>
            <person name="Afonso C.L."/>
            <person name="Miller P.J."/>
            <person name="Scott M.A."/>
            <person name="Spackman E."/>
            <person name="Goraichik I."/>
            <person name="Dimitrov K.M."/>
            <person name="Suarez D.L."/>
            <person name="Swayne D.E."/>
        </authorList>
    </citation>
    <scope>NUCLEOTIDE SEQUENCE [LARGE SCALE GENOMIC DNA]</scope>
    <source>
        <strain evidence="3 4">A2P</strain>
    </source>
</reference>
<evidence type="ECO:0000313" key="4">
    <source>
        <dbReference type="Proteomes" id="UP000192936"/>
    </source>
</evidence>
<dbReference type="STRING" id="286727.SAMN02982917_1377"/>
<dbReference type="RefSeq" id="WP_085083606.1">
    <property type="nucleotide sequence ID" value="NZ_FXAK01000002.1"/>
</dbReference>
<dbReference type="PANTHER" id="PTHR43767:SF1">
    <property type="entry name" value="NONRIBOSOMAL PEPTIDE SYNTHASE PES1 (EUROFUNG)-RELATED"/>
    <property type="match status" value="1"/>
</dbReference>
<dbReference type="PANTHER" id="PTHR43767">
    <property type="entry name" value="LONG-CHAIN-FATTY-ACID--COA LIGASE"/>
    <property type="match status" value="1"/>
</dbReference>
<gene>
    <name evidence="3" type="ORF">SAMN02982917_1377</name>
</gene>
<name>A0A1X7E8X6_9PROT</name>
<dbReference type="InterPro" id="IPR000873">
    <property type="entry name" value="AMP-dep_synth/lig_dom"/>
</dbReference>
<accession>A0A1X7E8X6</accession>
<dbReference type="Gene3D" id="3.40.50.12780">
    <property type="entry name" value="N-terminal domain of ligase-like"/>
    <property type="match status" value="1"/>
</dbReference>
<feature type="domain" description="AMP-dependent synthetase/ligase" evidence="1">
    <location>
        <begin position="28"/>
        <end position="381"/>
    </location>
</feature>
<sequence length="522" mass="55382">MTVGRPVPDFAAMVAALPPRISHAALAWAERTPDAPALFDGTQEWSYRRLSQAVGSAAAHLRRLGVIGGDRVMIVCENGLAAVTLILAASECDAWPVIVNARLSDREIDTIRDHCRPRRIFYTDTVSSDAAAHAARHGAEPLGDPDLPPMAVGPLLAAEPEPVHAGNQRQVGALIYTSGTTGKPKGVMLSHRGLLFVASVSGWMRGLGPGDRTYGVLPVSHVFGLASTCLGTLYAGGCLHTVPRFAPAAVWQALEQDGVTVFQGVPAMYAKLVEHATVTGRTPNAPALRYLSSGGSVLDLDLKLAVERVFGLPLHNGYGLTECSPTVTQTRLDAPRTDTSIGPALPLVEMRFVDHVTGRDVADGEPGELWVRAPNVMLGYYREPALTAQVITDDGWLKTGDVARLEPDGCVAVVGRIREIVIRSGFNVYPEEVEGVLTSHPAVTLAAVVGHAVAGNEEVVAFVQFVPGRSATEEELKAWAAERLAPYKRPSRIVAMDALPASPTGKLLKSGLRALAAEVMAA</sequence>
<dbReference type="Pfam" id="PF00501">
    <property type="entry name" value="AMP-binding"/>
    <property type="match status" value="1"/>
</dbReference>
<dbReference type="InterPro" id="IPR045851">
    <property type="entry name" value="AMP-bd_C_sf"/>
</dbReference>
<dbReference type="Gene3D" id="3.30.300.30">
    <property type="match status" value="1"/>
</dbReference>
<dbReference type="InterPro" id="IPR042099">
    <property type="entry name" value="ANL_N_sf"/>
</dbReference>
<dbReference type="SUPFAM" id="SSF56801">
    <property type="entry name" value="Acetyl-CoA synthetase-like"/>
    <property type="match status" value="1"/>
</dbReference>
<proteinExistence type="predicted"/>
<feature type="domain" description="AMP-binding enzyme C-terminal" evidence="2">
    <location>
        <begin position="432"/>
        <end position="506"/>
    </location>
</feature>
<protein>
    <submittedName>
        <fullName evidence="3">Acyl-CoA synthetase (AMP-forming)/AMP-acid ligase II</fullName>
    </submittedName>
</protein>
<dbReference type="InterPro" id="IPR025110">
    <property type="entry name" value="AMP-bd_C"/>
</dbReference>
<dbReference type="OrthoDB" id="9803968at2"/>
<dbReference type="EMBL" id="FXAK01000002">
    <property type="protein sequence ID" value="SMF29687.1"/>
    <property type="molecule type" value="Genomic_DNA"/>
</dbReference>
<evidence type="ECO:0000259" key="2">
    <source>
        <dbReference type="Pfam" id="PF13193"/>
    </source>
</evidence>
<organism evidence="3 4">
    <name type="scientific">Azospirillum oryzae</name>
    <dbReference type="NCBI Taxonomy" id="286727"/>
    <lineage>
        <taxon>Bacteria</taxon>
        <taxon>Pseudomonadati</taxon>
        <taxon>Pseudomonadota</taxon>
        <taxon>Alphaproteobacteria</taxon>
        <taxon>Rhodospirillales</taxon>
        <taxon>Azospirillaceae</taxon>
        <taxon>Azospirillum</taxon>
    </lineage>
</organism>
<dbReference type="AlphaFoldDB" id="A0A1X7E8X6"/>
<dbReference type="InterPro" id="IPR020845">
    <property type="entry name" value="AMP-binding_CS"/>
</dbReference>
<evidence type="ECO:0000259" key="1">
    <source>
        <dbReference type="Pfam" id="PF00501"/>
    </source>
</evidence>
<dbReference type="Proteomes" id="UP000192936">
    <property type="component" value="Unassembled WGS sequence"/>
</dbReference>
<keyword evidence="3" id="KW-0436">Ligase</keyword>
<dbReference type="InterPro" id="IPR050237">
    <property type="entry name" value="ATP-dep_AMP-bd_enzyme"/>
</dbReference>
<dbReference type="GO" id="GO:0016878">
    <property type="term" value="F:acid-thiol ligase activity"/>
    <property type="evidence" value="ECO:0007669"/>
    <property type="project" value="UniProtKB-ARBA"/>
</dbReference>